<reference evidence="2" key="1">
    <citation type="journal article" date="2021" name="Nat. Commun.">
        <title>Genetic determinants of endophytism in the Arabidopsis root mycobiome.</title>
        <authorList>
            <person name="Mesny F."/>
            <person name="Miyauchi S."/>
            <person name="Thiergart T."/>
            <person name="Pickel B."/>
            <person name="Atanasova L."/>
            <person name="Karlsson M."/>
            <person name="Huettel B."/>
            <person name="Barry K.W."/>
            <person name="Haridas S."/>
            <person name="Chen C."/>
            <person name="Bauer D."/>
            <person name="Andreopoulos W."/>
            <person name="Pangilinan J."/>
            <person name="LaButti K."/>
            <person name="Riley R."/>
            <person name="Lipzen A."/>
            <person name="Clum A."/>
            <person name="Drula E."/>
            <person name="Henrissat B."/>
            <person name="Kohler A."/>
            <person name="Grigoriev I.V."/>
            <person name="Martin F.M."/>
            <person name="Hacquard S."/>
        </authorList>
    </citation>
    <scope>NUCLEOTIDE SEQUENCE</scope>
    <source>
        <strain evidence="2">MPI-SDFR-AT-0073</strain>
    </source>
</reference>
<dbReference type="EMBL" id="JAGPXC010000005">
    <property type="protein sequence ID" value="KAH6652865.1"/>
    <property type="molecule type" value="Genomic_DNA"/>
</dbReference>
<dbReference type="RefSeq" id="XP_045957142.1">
    <property type="nucleotide sequence ID" value="XM_046105927.1"/>
</dbReference>
<feature type="domain" description="DUF7580" evidence="1">
    <location>
        <begin position="7"/>
        <end position="316"/>
    </location>
</feature>
<dbReference type="InterPro" id="IPR056002">
    <property type="entry name" value="DUF7580"/>
</dbReference>
<feature type="non-terminal residue" evidence="2">
    <location>
        <position position="460"/>
    </location>
</feature>
<dbReference type="Gene3D" id="2.40.70.10">
    <property type="entry name" value="Acid Proteases"/>
    <property type="match status" value="1"/>
</dbReference>
<proteinExistence type="predicted"/>
<keyword evidence="3" id="KW-1185">Reference proteome</keyword>
<dbReference type="OrthoDB" id="206201at2759"/>
<organism evidence="2 3">
    <name type="scientific">Truncatella angustata</name>
    <dbReference type="NCBI Taxonomy" id="152316"/>
    <lineage>
        <taxon>Eukaryota</taxon>
        <taxon>Fungi</taxon>
        <taxon>Dikarya</taxon>
        <taxon>Ascomycota</taxon>
        <taxon>Pezizomycotina</taxon>
        <taxon>Sordariomycetes</taxon>
        <taxon>Xylariomycetidae</taxon>
        <taxon>Amphisphaeriales</taxon>
        <taxon>Sporocadaceae</taxon>
        <taxon>Truncatella</taxon>
    </lineage>
</organism>
<dbReference type="Pfam" id="PF24476">
    <property type="entry name" value="DUF7580"/>
    <property type="match status" value="1"/>
</dbReference>
<comment type="caution">
    <text evidence="2">The sequence shown here is derived from an EMBL/GenBank/DDBJ whole genome shotgun (WGS) entry which is preliminary data.</text>
</comment>
<evidence type="ECO:0000313" key="3">
    <source>
        <dbReference type="Proteomes" id="UP000758603"/>
    </source>
</evidence>
<gene>
    <name evidence="2" type="ORF">BKA67DRAFT_646874</name>
</gene>
<sequence>MLSGRTCLGHEARFQLNGFKLEEQLEHLPLDVFVSCCPPIDSATWQEGRYTYFVQDIDPHDVNFINTLCFPKSNLQSTTSLDCESEILIIGFDKCYAYRRWTTGESPVSRGATPAISLADLLDNGFLKDSRDGGAFNIGDKAVLALSLGRCLLHFFQGLLMQQGWSADNIHFLCQYNTSGKVISNIHYPYVTCRFPKTDEEKINNEMKYSELLQSDALLETTVEAVDCELFLWSFARLLLEIEKGQSIPLLSEIDLWAGVNGRTNYSRGDYFRAIDGCIRFTETLRKEKGEIPTLSEVREVLYEEVLQYLENNINSFSNPHGVICRRNITLGSAETSSKSLCTTLDVEINGAELGPKIDQLAHLDTKADANFMSEVLFDLLGHEGSVYHGKGFDTGNGSITPHQKVKVDFRCTKSERWHREEFIVIKDFIYDMILGIGFINKYDVFQFKGNLLTMRAFPA</sequence>
<evidence type="ECO:0000259" key="1">
    <source>
        <dbReference type="Pfam" id="PF24476"/>
    </source>
</evidence>
<evidence type="ECO:0000313" key="2">
    <source>
        <dbReference type="EMBL" id="KAH6652865.1"/>
    </source>
</evidence>
<dbReference type="InterPro" id="IPR021109">
    <property type="entry name" value="Peptidase_aspartic_dom_sf"/>
</dbReference>
<dbReference type="AlphaFoldDB" id="A0A9P8UIV4"/>
<dbReference type="Proteomes" id="UP000758603">
    <property type="component" value="Unassembled WGS sequence"/>
</dbReference>
<dbReference type="CDD" id="cd00303">
    <property type="entry name" value="retropepsin_like"/>
    <property type="match status" value="1"/>
</dbReference>
<name>A0A9P8UIV4_9PEZI</name>
<protein>
    <recommendedName>
        <fullName evidence="1">DUF7580 domain-containing protein</fullName>
    </recommendedName>
</protein>
<accession>A0A9P8UIV4</accession>
<dbReference type="GeneID" id="70134818"/>